<dbReference type="Proteomes" id="UP000315112">
    <property type="component" value="Unassembled WGS sequence"/>
</dbReference>
<protein>
    <submittedName>
        <fullName evidence="2">Uncharacterized protein</fullName>
    </submittedName>
</protein>
<comment type="caution">
    <text evidence="2">The sequence shown here is derived from an EMBL/GenBank/DDBJ whole genome shotgun (WGS) entry which is preliminary data.</text>
</comment>
<name>A0A562PJ36_9BURK</name>
<proteinExistence type="predicted"/>
<dbReference type="EMBL" id="VLKW01000010">
    <property type="protein sequence ID" value="TWI44016.1"/>
    <property type="molecule type" value="Genomic_DNA"/>
</dbReference>
<evidence type="ECO:0000256" key="1">
    <source>
        <dbReference type="SAM" id="MobiDB-lite"/>
    </source>
</evidence>
<sequence>MDGSRRAHAQPDHPGKSPWFVRMPSGASRRRAWRCQPMRKRRGRCKSRSPRWQDRCAKLGKACGSFSALSARGRPAAGLKTAMARTGAARRARTRRIVRRRRRRCGAWQAGASWLDSPPPLSKRGHDSKAIPFAQMHIRLLCSSGAASRAAGRMSLLHGMHSRQARLARFRTPPDGRCAAASYRSQANRPGVLLAPSWLDGARYASSGASHA</sequence>
<dbReference type="AlphaFoldDB" id="A0A562PJ36"/>
<evidence type="ECO:0000313" key="3">
    <source>
        <dbReference type="Proteomes" id="UP000315112"/>
    </source>
</evidence>
<gene>
    <name evidence="2" type="ORF">IP92_04534</name>
</gene>
<reference evidence="2 3" key="1">
    <citation type="journal article" date="2015" name="Stand. Genomic Sci.">
        <title>Genomic Encyclopedia of Bacterial and Archaeal Type Strains, Phase III: the genomes of soil and plant-associated and newly described type strains.</title>
        <authorList>
            <person name="Whitman W.B."/>
            <person name="Woyke T."/>
            <person name="Klenk H.P."/>
            <person name="Zhou Y."/>
            <person name="Lilburn T.G."/>
            <person name="Beck B.J."/>
            <person name="De Vos P."/>
            <person name="Vandamme P."/>
            <person name="Eisen J.A."/>
            <person name="Garrity G."/>
            <person name="Hugenholtz P."/>
            <person name="Kyrpides N.C."/>
        </authorList>
    </citation>
    <scope>NUCLEOTIDE SEQUENCE [LARGE SCALE GENOMIC DNA]</scope>
    <source>
        <strain evidence="2 3">CGMCC 1.10685</strain>
    </source>
</reference>
<organism evidence="2 3">
    <name type="scientific">Pseudoduganella flava</name>
    <dbReference type="NCBI Taxonomy" id="871742"/>
    <lineage>
        <taxon>Bacteria</taxon>
        <taxon>Pseudomonadati</taxon>
        <taxon>Pseudomonadota</taxon>
        <taxon>Betaproteobacteria</taxon>
        <taxon>Burkholderiales</taxon>
        <taxon>Oxalobacteraceae</taxon>
        <taxon>Telluria group</taxon>
        <taxon>Pseudoduganella</taxon>
    </lineage>
</organism>
<feature type="region of interest" description="Disordered" evidence="1">
    <location>
        <begin position="1"/>
        <end position="28"/>
    </location>
</feature>
<evidence type="ECO:0000313" key="2">
    <source>
        <dbReference type="EMBL" id="TWI44016.1"/>
    </source>
</evidence>
<accession>A0A562PJ36</accession>